<evidence type="ECO:0000256" key="8">
    <source>
        <dbReference type="ARBA" id="ARBA00022840"/>
    </source>
</evidence>
<keyword evidence="6 14" id="KW-0132">Cell division</keyword>
<evidence type="ECO:0000256" key="6">
    <source>
        <dbReference type="ARBA" id="ARBA00022618"/>
    </source>
</evidence>
<reference evidence="18" key="1">
    <citation type="submission" date="2020-10" db="EMBL/GenBank/DDBJ databases">
        <authorList>
            <person name="Gilroy R."/>
        </authorList>
    </citation>
    <scope>NUCLEOTIDE SEQUENCE</scope>
    <source>
        <strain evidence="18">17213</strain>
    </source>
</reference>
<dbReference type="Gene3D" id="3.40.1190.10">
    <property type="entry name" value="Mur-like, catalytic domain"/>
    <property type="match status" value="1"/>
</dbReference>
<dbReference type="Pfam" id="PF01225">
    <property type="entry name" value="Mur_ligase"/>
    <property type="match status" value="1"/>
</dbReference>
<evidence type="ECO:0000256" key="7">
    <source>
        <dbReference type="ARBA" id="ARBA00022741"/>
    </source>
</evidence>
<keyword evidence="8 14" id="KW-0067">ATP-binding</keyword>
<organism evidence="18 19">
    <name type="scientific">Candidatus Avisuccinivibrio stercorigallinarum</name>
    <dbReference type="NCBI Taxonomy" id="2840704"/>
    <lineage>
        <taxon>Bacteria</taxon>
        <taxon>Pseudomonadati</taxon>
        <taxon>Pseudomonadota</taxon>
        <taxon>Gammaproteobacteria</taxon>
        <taxon>Aeromonadales</taxon>
        <taxon>Succinivibrionaceae</taxon>
        <taxon>Succinivibrionaceae incertae sedis</taxon>
        <taxon>Candidatus Avisuccinivibrio</taxon>
    </lineage>
</organism>
<evidence type="ECO:0000313" key="19">
    <source>
        <dbReference type="Proteomes" id="UP000823631"/>
    </source>
</evidence>
<keyword evidence="10 14" id="KW-0573">Peptidoglycan synthesis</keyword>
<dbReference type="Proteomes" id="UP000823631">
    <property type="component" value="Unassembled WGS sequence"/>
</dbReference>
<dbReference type="AlphaFoldDB" id="A0A9D9D8H1"/>
<evidence type="ECO:0000256" key="2">
    <source>
        <dbReference type="ARBA" id="ARBA00004752"/>
    </source>
</evidence>
<dbReference type="Gene3D" id="3.40.50.720">
    <property type="entry name" value="NAD(P)-binding Rossmann-like Domain"/>
    <property type="match status" value="1"/>
</dbReference>
<evidence type="ECO:0000256" key="3">
    <source>
        <dbReference type="ARBA" id="ARBA00012211"/>
    </source>
</evidence>
<feature type="binding site" evidence="14">
    <location>
        <begin position="127"/>
        <end position="133"/>
    </location>
    <ligand>
        <name>ATP</name>
        <dbReference type="ChEBI" id="CHEBI:30616"/>
    </ligand>
</feature>
<dbReference type="GO" id="GO:0008763">
    <property type="term" value="F:UDP-N-acetylmuramate-L-alanine ligase activity"/>
    <property type="evidence" value="ECO:0007669"/>
    <property type="project" value="UniProtKB-UniRule"/>
</dbReference>
<evidence type="ECO:0000259" key="16">
    <source>
        <dbReference type="Pfam" id="PF02875"/>
    </source>
</evidence>
<feature type="domain" description="Mur ligase C-terminal" evidence="16">
    <location>
        <begin position="328"/>
        <end position="462"/>
    </location>
</feature>
<dbReference type="InterPro" id="IPR004101">
    <property type="entry name" value="Mur_ligase_C"/>
</dbReference>
<evidence type="ECO:0000256" key="14">
    <source>
        <dbReference type="HAMAP-Rule" id="MF_00046"/>
    </source>
</evidence>
<keyword evidence="5 14" id="KW-0436">Ligase</keyword>
<dbReference type="EC" id="6.3.2.8" evidence="3 14"/>
<evidence type="ECO:0000256" key="10">
    <source>
        <dbReference type="ARBA" id="ARBA00022984"/>
    </source>
</evidence>
<dbReference type="GO" id="GO:0008360">
    <property type="term" value="P:regulation of cell shape"/>
    <property type="evidence" value="ECO:0007669"/>
    <property type="project" value="UniProtKB-KW"/>
</dbReference>
<dbReference type="InterPro" id="IPR036615">
    <property type="entry name" value="Mur_ligase_C_dom_sf"/>
</dbReference>
<dbReference type="GO" id="GO:0051301">
    <property type="term" value="P:cell division"/>
    <property type="evidence" value="ECO:0007669"/>
    <property type="project" value="UniProtKB-KW"/>
</dbReference>
<comment type="similarity">
    <text evidence="14">Belongs to the MurCDEF family.</text>
</comment>
<comment type="caution">
    <text evidence="18">The sequence shown here is derived from an EMBL/GenBank/DDBJ whole genome shotgun (WGS) entry which is preliminary data.</text>
</comment>
<name>A0A9D9D8H1_9GAMM</name>
<dbReference type="HAMAP" id="MF_00046">
    <property type="entry name" value="MurC"/>
    <property type="match status" value="1"/>
</dbReference>
<evidence type="ECO:0000256" key="4">
    <source>
        <dbReference type="ARBA" id="ARBA00022490"/>
    </source>
</evidence>
<evidence type="ECO:0000256" key="9">
    <source>
        <dbReference type="ARBA" id="ARBA00022960"/>
    </source>
</evidence>
<evidence type="ECO:0000313" key="18">
    <source>
        <dbReference type="EMBL" id="MBO8415091.1"/>
    </source>
</evidence>
<reference evidence="18" key="2">
    <citation type="journal article" date="2021" name="PeerJ">
        <title>Extensive microbial diversity within the chicken gut microbiome revealed by metagenomics and culture.</title>
        <authorList>
            <person name="Gilroy R."/>
            <person name="Ravi A."/>
            <person name="Getino M."/>
            <person name="Pursley I."/>
            <person name="Horton D.L."/>
            <person name="Alikhan N.F."/>
            <person name="Baker D."/>
            <person name="Gharbi K."/>
            <person name="Hall N."/>
            <person name="Watson M."/>
            <person name="Adriaenssens E.M."/>
            <person name="Foster-Nyarko E."/>
            <person name="Jarju S."/>
            <person name="Secka A."/>
            <person name="Antonio M."/>
            <person name="Oren A."/>
            <person name="Chaudhuri R.R."/>
            <person name="La Ragione R."/>
            <person name="Hildebrand F."/>
            <person name="Pallen M.J."/>
        </authorList>
    </citation>
    <scope>NUCLEOTIDE SEQUENCE</scope>
    <source>
        <strain evidence="18">17213</strain>
    </source>
</reference>
<evidence type="ECO:0000256" key="5">
    <source>
        <dbReference type="ARBA" id="ARBA00022598"/>
    </source>
</evidence>
<comment type="catalytic activity">
    <reaction evidence="13 14">
        <text>UDP-N-acetyl-alpha-D-muramate + L-alanine + ATP = UDP-N-acetyl-alpha-D-muramoyl-L-alanine + ADP + phosphate + H(+)</text>
        <dbReference type="Rhea" id="RHEA:23372"/>
        <dbReference type="ChEBI" id="CHEBI:15378"/>
        <dbReference type="ChEBI" id="CHEBI:30616"/>
        <dbReference type="ChEBI" id="CHEBI:43474"/>
        <dbReference type="ChEBI" id="CHEBI:57972"/>
        <dbReference type="ChEBI" id="CHEBI:70757"/>
        <dbReference type="ChEBI" id="CHEBI:83898"/>
        <dbReference type="ChEBI" id="CHEBI:456216"/>
        <dbReference type="EC" id="6.3.2.8"/>
    </reaction>
</comment>
<dbReference type="SUPFAM" id="SSF51984">
    <property type="entry name" value="MurCD N-terminal domain"/>
    <property type="match status" value="1"/>
</dbReference>
<dbReference type="PANTHER" id="PTHR43445">
    <property type="entry name" value="UDP-N-ACETYLMURAMATE--L-ALANINE LIGASE-RELATED"/>
    <property type="match status" value="1"/>
</dbReference>
<keyword evidence="7 14" id="KW-0547">Nucleotide-binding</keyword>
<dbReference type="PANTHER" id="PTHR43445:SF3">
    <property type="entry name" value="UDP-N-ACETYLMURAMATE--L-ALANINE LIGASE"/>
    <property type="match status" value="1"/>
</dbReference>
<comment type="subcellular location">
    <subcellularLocation>
        <location evidence="1 14">Cytoplasm</location>
    </subcellularLocation>
</comment>
<evidence type="ECO:0000256" key="11">
    <source>
        <dbReference type="ARBA" id="ARBA00023306"/>
    </source>
</evidence>
<dbReference type="InterPro" id="IPR036565">
    <property type="entry name" value="Mur-like_cat_sf"/>
</dbReference>
<feature type="domain" description="Mur ligase N-terminal catalytic" evidence="15">
    <location>
        <begin position="23"/>
        <end position="121"/>
    </location>
</feature>
<keyword evidence="12 14" id="KW-0961">Cell wall biogenesis/degradation</keyword>
<dbReference type="SUPFAM" id="SSF53244">
    <property type="entry name" value="MurD-like peptide ligases, peptide-binding domain"/>
    <property type="match status" value="1"/>
</dbReference>
<evidence type="ECO:0000256" key="12">
    <source>
        <dbReference type="ARBA" id="ARBA00023316"/>
    </source>
</evidence>
<dbReference type="SUPFAM" id="SSF53623">
    <property type="entry name" value="MurD-like peptide ligases, catalytic domain"/>
    <property type="match status" value="1"/>
</dbReference>
<keyword evidence="4 14" id="KW-0963">Cytoplasm</keyword>
<protein>
    <recommendedName>
        <fullName evidence="3 14">UDP-N-acetylmuramate--L-alanine ligase</fullName>
        <ecNumber evidence="3 14">6.3.2.8</ecNumber>
    </recommendedName>
    <alternativeName>
        <fullName evidence="14">UDP-N-acetylmuramoyl-L-alanine synthetase</fullName>
    </alternativeName>
</protein>
<evidence type="ECO:0000256" key="13">
    <source>
        <dbReference type="ARBA" id="ARBA00047833"/>
    </source>
</evidence>
<gene>
    <name evidence="14 18" type="primary">murC</name>
    <name evidence="18" type="ORF">IAB19_01760</name>
</gene>
<dbReference type="FunFam" id="3.40.1190.10:FF:000001">
    <property type="entry name" value="UDP-N-acetylmuramate--L-alanine ligase"/>
    <property type="match status" value="1"/>
</dbReference>
<sequence length="480" mass="52593">MNDLQANCRIKLSVPLMHKVHCIHFVGIGGAGMCGIAEVLHNEGYEVQGSDIAESKVTERLRSLGIRVFIGHARENVKNASVVVVSSAIHQGNPEVEQAVRLRIPVVRRAEMLGELMRYRYGIAVAGTHGKTTTTSLIASIYAKAGLDPTFVIGGLLNSAGTNARLGSSRYLIAEADESDASFLHLQPMLTVVTNIEPDHLETYGGDFTKLQDTFIEFLHNLPFYGVAVVCIDDPVIEKLLPRIGRTVITYGTKDGADLQVKDYVPVEGGSRFTIVRKNREPLPVSLPLPGLHMAKNAAAAVAVAMEEGIADEAIKLALATFEGVGRRFQRYGRFNTGRAVVSLVDDYGHHPSEVAATIKAVREGWPGRRLVMVFQPHRYTRTRDLYEDFVRVLQEVDELVLLEVYSAGEDPIAGADGRHLCRSIRAKGRIEPHFAESLEEVADILEQIVKDDDIVLTQGAGSVTQACRLLSSRWSAVRP</sequence>
<dbReference type="Pfam" id="PF08245">
    <property type="entry name" value="Mur_ligase_M"/>
    <property type="match status" value="1"/>
</dbReference>
<dbReference type="NCBIfam" id="TIGR01082">
    <property type="entry name" value="murC"/>
    <property type="match status" value="1"/>
</dbReference>
<dbReference type="GO" id="GO:0005737">
    <property type="term" value="C:cytoplasm"/>
    <property type="evidence" value="ECO:0007669"/>
    <property type="project" value="UniProtKB-SubCell"/>
</dbReference>
<comment type="pathway">
    <text evidence="2 14">Cell wall biogenesis; peptidoglycan biosynthesis.</text>
</comment>
<evidence type="ECO:0000256" key="1">
    <source>
        <dbReference type="ARBA" id="ARBA00004496"/>
    </source>
</evidence>
<dbReference type="Gene3D" id="3.90.190.20">
    <property type="entry name" value="Mur ligase, C-terminal domain"/>
    <property type="match status" value="1"/>
</dbReference>
<dbReference type="GO" id="GO:0071555">
    <property type="term" value="P:cell wall organization"/>
    <property type="evidence" value="ECO:0007669"/>
    <property type="project" value="UniProtKB-KW"/>
</dbReference>
<keyword evidence="11 14" id="KW-0131">Cell cycle</keyword>
<dbReference type="Pfam" id="PF02875">
    <property type="entry name" value="Mur_ligase_C"/>
    <property type="match status" value="1"/>
</dbReference>
<evidence type="ECO:0000259" key="15">
    <source>
        <dbReference type="Pfam" id="PF01225"/>
    </source>
</evidence>
<dbReference type="InterPro" id="IPR000713">
    <property type="entry name" value="Mur_ligase_N"/>
</dbReference>
<dbReference type="InterPro" id="IPR005758">
    <property type="entry name" value="UDP-N-AcMur_Ala_ligase_MurC"/>
</dbReference>
<keyword evidence="9 14" id="KW-0133">Cell shape</keyword>
<evidence type="ECO:0000259" key="17">
    <source>
        <dbReference type="Pfam" id="PF08245"/>
    </source>
</evidence>
<dbReference type="InterPro" id="IPR050061">
    <property type="entry name" value="MurCDEF_pg_biosynth"/>
</dbReference>
<accession>A0A9D9D8H1</accession>
<dbReference type="GO" id="GO:0005524">
    <property type="term" value="F:ATP binding"/>
    <property type="evidence" value="ECO:0007669"/>
    <property type="project" value="UniProtKB-UniRule"/>
</dbReference>
<proteinExistence type="inferred from homology"/>
<dbReference type="InterPro" id="IPR013221">
    <property type="entry name" value="Mur_ligase_cen"/>
</dbReference>
<feature type="domain" description="Mur ligase central" evidence="17">
    <location>
        <begin position="125"/>
        <end position="305"/>
    </location>
</feature>
<dbReference type="EMBL" id="JADINH010000029">
    <property type="protein sequence ID" value="MBO8415091.1"/>
    <property type="molecule type" value="Genomic_DNA"/>
</dbReference>
<comment type="function">
    <text evidence="14">Cell wall formation.</text>
</comment>
<dbReference type="GO" id="GO:0009252">
    <property type="term" value="P:peptidoglycan biosynthetic process"/>
    <property type="evidence" value="ECO:0007669"/>
    <property type="project" value="UniProtKB-UniRule"/>
</dbReference>